<dbReference type="EMBL" id="KN835139">
    <property type="protein sequence ID" value="KIK48305.1"/>
    <property type="molecule type" value="Genomic_DNA"/>
</dbReference>
<reference evidence="1 2" key="1">
    <citation type="submission" date="2014-04" db="EMBL/GenBank/DDBJ databases">
        <authorList>
            <consortium name="DOE Joint Genome Institute"/>
            <person name="Kuo A."/>
            <person name="Ruytinx J."/>
            <person name="Rineau F."/>
            <person name="Colpaert J."/>
            <person name="Kohler A."/>
            <person name="Nagy L.G."/>
            <person name="Floudas D."/>
            <person name="Copeland A."/>
            <person name="Barry K.W."/>
            <person name="Cichocki N."/>
            <person name="Veneault-Fourrey C."/>
            <person name="LaButti K."/>
            <person name="Lindquist E.A."/>
            <person name="Lipzen A."/>
            <person name="Lundell T."/>
            <person name="Morin E."/>
            <person name="Murat C."/>
            <person name="Sun H."/>
            <person name="Tunlid A."/>
            <person name="Henrissat B."/>
            <person name="Grigoriev I.V."/>
            <person name="Hibbett D.S."/>
            <person name="Martin F."/>
            <person name="Nordberg H.P."/>
            <person name="Cantor M.N."/>
            <person name="Hua S.X."/>
        </authorList>
    </citation>
    <scope>NUCLEOTIDE SEQUENCE [LARGE SCALE GENOMIC DNA]</scope>
    <source>
        <strain evidence="1 2">UH-Slu-Lm8-n1</strain>
    </source>
</reference>
<accession>A0A0D0ADJ3</accession>
<dbReference type="AlphaFoldDB" id="A0A0D0ADJ3"/>
<organism evidence="1 2">
    <name type="scientific">Suillus luteus UH-Slu-Lm8-n1</name>
    <dbReference type="NCBI Taxonomy" id="930992"/>
    <lineage>
        <taxon>Eukaryota</taxon>
        <taxon>Fungi</taxon>
        <taxon>Dikarya</taxon>
        <taxon>Basidiomycota</taxon>
        <taxon>Agaricomycotina</taxon>
        <taxon>Agaricomycetes</taxon>
        <taxon>Agaricomycetidae</taxon>
        <taxon>Boletales</taxon>
        <taxon>Suillineae</taxon>
        <taxon>Suillaceae</taxon>
        <taxon>Suillus</taxon>
    </lineage>
</organism>
<evidence type="ECO:0000313" key="1">
    <source>
        <dbReference type="EMBL" id="KIK48305.1"/>
    </source>
</evidence>
<keyword evidence="2" id="KW-1185">Reference proteome</keyword>
<protein>
    <submittedName>
        <fullName evidence="1">Uncharacterized protein</fullName>
    </submittedName>
</protein>
<dbReference type="InParanoid" id="A0A0D0ADJ3"/>
<proteinExistence type="predicted"/>
<name>A0A0D0ADJ3_9AGAM</name>
<evidence type="ECO:0000313" key="2">
    <source>
        <dbReference type="Proteomes" id="UP000054485"/>
    </source>
</evidence>
<dbReference type="Proteomes" id="UP000054485">
    <property type="component" value="Unassembled WGS sequence"/>
</dbReference>
<reference evidence="2" key="2">
    <citation type="submission" date="2015-01" db="EMBL/GenBank/DDBJ databases">
        <title>Evolutionary Origins and Diversification of the Mycorrhizal Mutualists.</title>
        <authorList>
            <consortium name="DOE Joint Genome Institute"/>
            <consortium name="Mycorrhizal Genomics Consortium"/>
            <person name="Kohler A."/>
            <person name="Kuo A."/>
            <person name="Nagy L.G."/>
            <person name="Floudas D."/>
            <person name="Copeland A."/>
            <person name="Barry K.W."/>
            <person name="Cichocki N."/>
            <person name="Veneault-Fourrey C."/>
            <person name="LaButti K."/>
            <person name="Lindquist E.A."/>
            <person name="Lipzen A."/>
            <person name="Lundell T."/>
            <person name="Morin E."/>
            <person name="Murat C."/>
            <person name="Riley R."/>
            <person name="Ohm R."/>
            <person name="Sun H."/>
            <person name="Tunlid A."/>
            <person name="Henrissat B."/>
            <person name="Grigoriev I.V."/>
            <person name="Hibbett D.S."/>
            <person name="Martin F."/>
        </authorList>
    </citation>
    <scope>NUCLEOTIDE SEQUENCE [LARGE SCALE GENOMIC DNA]</scope>
    <source>
        <strain evidence="2">UH-Slu-Lm8-n1</strain>
    </source>
</reference>
<sequence>MLESEAIKPEVVAVGYKRSIPCQFFKSRQLVSTCRPPSTVSIIFYSIRKGSQEDRRNLGLAPDSLGLKHRVRFCIEGLESSLDLPLSSI</sequence>
<dbReference type="HOGENOM" id="CLU_2456281_0_0_1"/>
<gene>
    <name evidence="1" type="ORF">CY34DRAFT_705803</name>
</gene>